<dbReference type="PANTHER" id="PTHR43877">
    <property type="entry name" value="AMINOALKYLPHOSPHONATE N-ACETYLTRANSFERASE-RELATED-RELATED"/>
    <property type="match status" value="1"/>
</dbReference>
<dbReference type="OrthoDB" id="5243635at2"/>
<reference evidence="5 6" key="1">
    <citation type="submission" date="2019-03" db="EMBL/GenBank/DDBJ databases">
        <title>Genomic Encyclopedia of Type Strains, Phase III (KMG-III): the genomes of soil and plant-associated and newly described type strains.</title>
        <authorList>
            <person name="Whitman W."/>
        </authorList>
    </citation>
    <scope>NUCLEOTIDE SEQUENCE [LARGE SCALE GENOMIC DNA]</scope>
    <source>
        <strain evidence="5 6">VKM Ac-2527</strain>
    </source>
</reference>
<dbReference type="GO" id="GO:0016747">
    <property type="term" value="F:acyltransferase activity, transferring groups other than amino-acyl groups"/>
    <property type="evidence" value="ECO:0007669"/>
    <property type="project" value="InterPro"/>
</dbReference>
<evidence type="ECO:0000256" key="3">
    <source>
        <dbReference type="SAM" id="MobiDB-lite"/>
    </source>
</evidence>
<keyword evidence="6" id="KW-1185">Reference proteome</keyword>
<gene>
    <name evidence="5" type="ORF">EV643_11155</name>
</gene>
<dbReference type="SUPFAM" id="SSF55729">
    <property type="entry name" value="Acyl-CoA N-acyltransferases (Nat)"/>
    <property type="match status" value="1"/>
</dbReference>
<dbReference type="PROSITE" id="PS51186">
    <property type="entry name" value="GNAT"/>
    <property type="match status" value="1"/>
</dbReference>
<evidence type="ECO:0000313" key="6">
    <source>
        <dbReference type="Proteomes" id="UP000295388"/>
    </source>
</evidence>
<protein>
    <submittedName>
        <fullName evidence="5">Acetyltransferase (GNAT) family protein</fullName>
    </submittedName>
</protein>
<evidence type="ECO:0000259" key="4">
    <source>
        <dbReference type="PROSITE" id="PS51186"/>
    </source>
</evidence>
<organism evidence="5 6">
    <name type="scientific">Kribbella caucasensis</name>
    <dbReference type="NCBI Taxonomy" id="2512215"/>
    <lineage>
        <taxon>Bacteria</taxon>
        <taxon>Bacillati</taxon>
        <taxon>Actinomycetota</taxon>
        <taxon>Actinomycetes</taxon>
        <taxon>Propionibacteriales</taxon>
        <taxon>Kribbellaceae</taxon>
        <taxon>Kribbella</taxon>
    </lineage>
</organism>
<evidence type="ECO:0000313" key="5">
    <source>
        <dbReference type="EMBL" id="TDO46203.1"/>
    </source>
</evidence>
<dbReference type="InterPro" id="IPR000182">
    <property type="entry name" value="GNAT_dom"/>
</dbReference>
<sequence length="158" mass="17425">MTVLIRPASGGDAARVAQIYVESWNLGFGQLMPPLVLDDDRINRWATDLTTGRTKWWVAENDGSLGGFVGIGPSRDPVDPELGELDTIAVDPGHWRTGIGTVLMRTALEALVDGYPQAILWTLAGYDSGQRFYESTGWKPDGGTRDDGHQISYRHRLR</sequence>
<dbReference type="CDD" id="cd04301">
    <property type="entry name" value="NAT_SF"/>
    <property type="match status" value="1"/>
</dbReference>
<evidence type="ECO:0000256" key="1">
    <source>
        <dbReference type="ARBA" id="ARBA00022679"/>
    </source>
</evidence>
<dbReference type="AlphaFoldDB" id="A0A4R6K961"/>
<dbReference type="InterPro" id="IPR016181">
    <property type="entry name" value="Acyl_CoA_acyltransferase"/>
</dbReference>
<dbReference type="EMBL" id="SNWQ01000011">
    <property type="protein sequence ID" value="TDO46203.1"/>
    <property type="molecule type" value="Genomic_DNA"/>
</dbReference>
<dbReference type="RefSeq" id="WP_133802091.1">
    <property type="nucleotide sequence ID" value="NZ_SNWQ01000011.1"/>
</dbReference>
<keyword evidence="2" id="KW-0012">Acyltransferase</keyword>
<proteinExistence type="predicted"/>
<keyword evidence="1 5" id="KW-0808">Transferase</keyword>
<dbReference type="Pfam" id="PF00583">
    <property type="entry name" value="Acetyltransf_1"/>
    <property type="match status" value="1"/>
</dbReference>
<feature type="domain" description="N-acetyltransferase" evidence="4">
    <location>
        <begin position="3"/>
        <end position="158"/>
    </location>
</feature>
<dbReference type="Proteomes" id="UP000295388">
    <property type="component" value="Unassembled WGS sequence"/>
</dbReference>
<dbReference type="InterPro" id="IPR050832">
    <property type="entry name" value="Bact_Acetyltransf"/>
</dbReference>
<name>A0A4R6K961_9ACTN</name>
<comment type="caution">
    <text evidence="5">The sequence shown here is derived from an EMBL/GenBank/DDBJ whole genome shotgun (WGS) entry which is preliminary data.</text>
</comment>
<feature type="region of interest" description="Disordered" evidence="3">
    <location>
        <begin position="137"/>
        <end position="158"/>
    </location>
</feature>
<dbReference type="Gene3D" id="3.40.630.30">
    <property type="match status" value="1"/>
</dbReference>
<accession>A0A4R6K961</accession>
<evidence type="ECO:0000256" key="2">
    <source>
        <dbReference type="ARBA" id="ARBA00023315"/>
    </source>
</evidence>